<dbReference type="Proteomes" id="UP000193560">
    <property type="component" value="Unassembled WGS sequence"/>
</dbReference>
<gene>
    <name evidence="1" type="ORF">BCR42DRAFT_444569</name>
</gene>
<protein>
    <submittedName>
        <fullName evidence="1">Uncharacterized protein</fullName>
    </submittedName>
</protein>
<proteinExistence type="predicted"/>
<keyword evidence="2" id="KW-1185">Reference proteome</keyword>
<dbReference type="AlphaFoldDB" id="A0A1X2HLZ2"/>
<organism evidence="1 2">
    <name type="scientific">Absidia repens</name>
    <dbReference type="NCBI Taxonomy" id="90262"/>
    <lineage>
        <taxon>Eukaryota</taxon>
        <taxon>Fungi</taxon>
        <taxon>Fungi incertae sedis</taxon>
        <taxon>Mucoromycota</taxon>
        <taxon>Mucoromycotina</taxon>
        <taxon>Mucoromycetes</taxon>
        <taxon>Mucorales</taxon>
        <taxon>Cunninghamellaceae</taxon>
        <taxon>Absidia</taxon>
    </lineage>
</organism>
<comment type="caution">
    <text evidence="1">The sequence shown here is derived from an EMBL/GenBank/DDBJ whole genome shotgun (WGS) entry which is preliminary data.</text>
</comment>
<evidence type="ECO:0000313" key="2">
    <source>
        <dbReference type="Proteomes" id="UP000193560"/>
    </source>
</evidence>
<name>A0A1X2HLZ2_9FUNG</name>
<sequence>MFVTATQQESGDYSTLTRNLVSTSDGFPTLCTEYVLSTKPSLYWFWIRQWNLANWRTSHLELDILLIRRRLALQRTLQDRWSSALELARSQPAVRNDDYVCFSLEMWGLLIEEDIYVEITRDLELLTRKNGILLNELFDDDHVRDSFEKPNPSMA</sequence>
<accession>A0A1X2HLZ2</accession>
<reference evidence="1 2" key="1">
    <citation type="submission" date="2016-07" db="EMBL/GenBank/DDBJ databases">
        <title>Pervasive Adenine N6-methylation of Active Genes in Fungi.</title>
        <authorList>
            <consortium name="DOE Joint Genome Institute"/>
            <person name="Mondo S.J."/>
            <person name="Dannebaum R.O."/>
            <person name="Kuo R.C."/>
            <person name="Labutti K."/>
            <person name="Haridas S."/>
            <person name="Kuo A."/>
            <person name="Salamov A."/>
            <person name="Ahrendt S.R."/>
            <person name="Lipzen A."/>
            <person name="Sullivan W."/>
            <person name="Andreopoulos W.B."/>
            <person name="Clum A."/>
            <person name="Lindquist E."/>
            <person name="Daum C."/>
            <person name="Ramamoorthy G.K."/>
            <person name="Gryganskyi A."/>
            <person name="Culley D."/>
            <person name="Magnuson J.K."/>
            <person name="James T.Y."/>
            <person name="O'Malley M.A."/>
            <person name="Stajich J.E."/>
            <person name="Spatafora J.W."/>
            <person name="Visel A."/>
            <person name="Grigoriev I.V."/>
        </authorList>
    </citation>
    <scope>NUCLEOTIDE SEQUENCE [LARGE SCALE GENOMIC DNA]</scope>
    <source>
        <strain evidence="1 2">NRRL 1336</strain>
    </source>
</reference>
<evidence type="ECO:0000313" key="1">
    <source>
        <dbReference type="EMBL" id="ORY99841.1"/>
    </source>
</evidence>
<dbReference type="EMBL" id="MCGE01000058">
    <property type="protein sequence ID" value="ORY99841.1"/>
    <property type="molecule type" value="Genomic_DNA"/>
</dbReference>